<dbReference type="SUPFAM" id="SSF102198">
    <property type="entry name" value="Putative cyclase"/>
    <property type="match status" value="1"/>
</dbReference>
<dbReference type="InterPro" id="IPR037175">
    <property type="entry name" value="KFase_sf"/>
</dbReference>
<dbReference type="EMBL" id="BAAANN010000010">
    <property type="protein sequence ID" value="GAA1956940.1"/>
    <property type="molecule type" value="Genomic_DNA"/>
</dbReference>
<evidence type="ECO:0000313" key="2">
    <source>
        <dbReference type="Proteomes" id="UP001501116"/>
    </source>
</evidence>
<proteinExistence type="predicted"/>
<accession>A0ABN2QRN4</accession>
<dbReference type="Proteomes" id="UP001501116">
    <property type="component" value="Unassembled WGS sequence"/>
</dbReference>
<dbReference type="Gene3D" id="3.50.30.50">
    <property type="entry name" value="Putative cyclase"/>
    <property type="match status" value="1"/>
</dbReference>
<sequence>MKTSAETAAEKFLTHLADGGLRVVDLTAKLSADTPTLRLPAPYANLVDFSLEGVSEFDDAGPLWRHNNIHTGEHIGTHLDAPRHWISNRDGADVSEVPVARLIGPAHVLDISARVAEDPDFLLEIDDIRAWEAGHGPLRDGGWLLVRSGWDRYGEDREAFLNTTDGVSHTPGISAAAARWLAEETPIAGYGVETVGIDAGNGFALDPPMPAHHHLLGADKYGITSLRNLGSLPPVGALVVVCPLPIVGGTGSPARVLAVVPGGEGES</sequence>
<comment type="caution">
    <text evidence="1">The sequence shown here is derived from an EMBL/GenBank/DDBJ whole genome shotgun (WGS) entry which is preliminary data.</text>
</comment>
<dbReference type="RefSeq" id="WP_344417771.1">
    <property type="nucleotide sequence ID" value="NZ_BAAANN010000010.1"/>
</dbReference>
<keyword evidence="2" id="KW-1185">Reference proteome</keyword>
<dbReference type="Pfam" id="PF04199">
    <property type="entry name" value="Cyclase"/>
    <property type="match status" value="1"/>
</dbReference>
<dbReference type="PANTHER" id="PTHR31118">
    <property type="entry name" value="CYCLASE-LIKE PROTEIN 2"/>
    <property type="match status" value="1"/>
</dbReference>
<protein>
    <submittedName>
        <fullName evidence="1">Cyclase family protein</fullName>
    </submittedName>
</protein>
<dbReference type="PANTHER" id="PTHR31118:SF12">
    <property type="entry name" value="CYCLASE-LIKE PROTEIN 2"/>
    <property type="match status" value="1"/>
</dbReference>
<evidence type="ECO:0000313" key="1">
    <source>
        <dbReference type="EMBL" id="GAA1956940.1"/>
    </source>
</evidence>
<name>A0ABN2QRN4_9PSEU</name>
<reference evidence="1 2" key="1">
    <citation type="journal article" date="2019" name="Int. J. Syst. Evol. Microbiol.">
        <title>The Global Catalogue of Microorganisms (GCM) 10K type strain sequencing project: providing services to taxonomists for standard genome sequencing and annotation.</title>
        <authorList>
            <consortium name="The Broad Institute Genomics Platform"/>
            <consortium name="The Broad Institute Genome Sequencing Center for Infectious Disease"/>
            <person name="Wu L."/>
            <person name="Ma J."/>
        </authorList>
    </citation>
    <scope>NUCLEOTIDE SEQUENCE [LARGE SCALE GENOMIC DNA]</scope>
    <source>
        <strain evidence="1 2">JCM 14545</strain>
    </source>
</reference>
<gene>
    <name evidence="1" type="ORF">GCM10009754_28710</name>
</gene>
<organism evidence="1 2">
    <name type="scientific">Amycolatopsis minnesotensis</name>
    <dbReference type="NCBI Taxonomy" id="337894"/>
    <lineage>
        <taxon>Bacteria</taxon>
        <taxon>Bacillati</taxon>
        <taxon>Actinomycetota</taxon>
        <taxon>Actinomycetes</taxon>
        <taxon>Pseudonocardiales</taxon>
        <taxon>Pseudonocardiaceae</taxon>
        <taxon>Amycolatopsis</taxon>
    </lineage>
</organism>
<dbReference type="InterPro" id="IPR007325">
    <property type="entry name" value="KFase/CYL"/>
</dbReference>